<dbReference type="InterPro" id="IPR039426">
    <property type="entry name" value="TonB-dep_rcpt-like"/>
</dbReference>
<dbReference type="Gene3D" id="2.40.170.20">
    <property type="entry name" value="TonB-dependent receptor, beta-barrel domain"/>
    <property type="match status" value="1"/>
</dbReference>
<organism evidence="15 16">
    <name type="scientific">Sphingobacterium corticis</name>
    <dbReference type="NCBI Taxonomy" id="1812823"/>
    <lineage>
        <taxon>Bacteria</taxon>
        <taxon>Pseudomonadati</taxon>
        <taxon>Bacteroidota</taxon>
        <taxon>Sphingobacteriia</taxon>
        <taxon>Sphingobacteriales</taxon>
        <taxon>Sphingobacteriaceae</taxon>
        <taxon>Sphingobacterium</taxon>
    </lineage>
</organism>
<dbReference type="EMBL" id="JBHUMA010000006">
    <property type="protein sequence ID" value="MFD2598649.1"/>
    <property type="molecule type" value="Genomic_DNA"/>
</dbReference>
<evidence type="ECO:0000256" key="8">
    <source>
        <dbReference type="ARBA" id="ARBA00023170"/>
    </source>
</evidence>
<dbReference type="Gene3D" id="2.60.40.1120">
    <property type="entry name" value="Carboxypeptidase-like, regulatory domain"/>
    <property type="match status" value="1"/>
</dbReference>
<gene>
    <name evidence="15" type="ORF">ACFSQ3_06760</name>
</gene>
<sequence length="771" mass="87355">MLRNLCMLLLLSIFIQQANAQQRSCDLILQGIIVDGSNKPLAGAAIRLSTDKSIYHTDRNGRFNINRLCPGEVEMQINSLGYEEVKRKVMLPANEEIRVQLQISEMHVQDVQVTGIQTEHITSSRHLIKGETKQEFRAKPLAEMLSQIAGVNQLNTGSSISKPVINGLHSNRVLILNHGVRQEGQQWGAEHAPEIDPFTADQLEVIKGAEGVRYGADALGGVIISTANPIHRDKIAGRVDLLGQSNGRGGVANLRLEGGVSSIANLGWRIQASGKKMGNLRTADYYMGNTGVEELNVSGMLQYDFGKHDVELYYSHFGTDLGIFYGAHVSTVEDIRTNIERGRPSTDYDFSYAIGSPRQRVDHDLAKIKWNYAISGETSLETQFASQSNRRKEFDLRRVLADDVPMADMNLSTQTLNVTLKHGHHRIGVDGMLQINNNVPGTGTTPIIPNFDNHNLGIFAITQHHWGKFHGELGARYDYHYFDVAGYRYDYSNIDENGVVRQYLLTDRRDFHNWSGSAGLAYHASSNWTIKSNIGLAWRAPSANELYSDGLHHGSGTYEVGDPNLKSERGLKWVNSMLFKNERIALTTDLYAQYIQNYIYATPNPDSVRQTIRGTFPVFNYRQHDAFFYGVDVQLDWNIAPRFTYALKGSLVRARDLDNNSYFPFIPADRLQHSIKWQYGEPTENYIRLAQTFVDRQRRFDPATDYTNPPPSYQLFHLYGSAQLPIKNNRIQCNLGVENIFNVLYKDYMDRMRYFTHQMGRNITLGFTYQF</sequence>
<evidence type="ECO:0000313" key="16">
    <source>
        <dbReference type="Proteomes" id="UP001597393"/>
    </source>
</evidence>
<dbReference type="Pfam" id="PF00593">
    <property type="entry name" value="TonB_dep_Rec_b-barrel"/>
    <property type="match status" value="1"/>
</dbReference>
<dbReference type="Pfam" id="PF13715">
    <property type="entry name" value="CarbopepD_reg_2"/>
    <property type="match status" value="1"/>
</dbReference>
<keyword evidence="4 10" id="KW-0812">Transmembrane</keyword>
<comment type="caution">
    <text evidence="15">The sequence shown here is derived from an EMBL/GenBank/DDBJ whole genome shotgun (WGS) entry which is preliminary data.</text>
</comment>
<dbReference type="PROSITE" id="PS52016">
    <property type="entry name" value="TONB_DEPENDENT_REC_3"/>
    <property type="match status" value="1"/>
</dbReference>
<keyword evidence="3 10" id="KW-1134">Transmembrane beta strand</keyword>
<dbReference type="InterPro" id="IPR010917">
    <property type="entry name" value="TonB_rcpt_CS"/>
</dbReference>
<evidence type="ECO:0000256" key="9">
    <source>
        <dbReference type="ARBA" id="ARBA00023237"/>
    </source>
</evidence>
<dbReference type="SUPFAM" id="SSF49464">
    <property type="entry name" value="Carboxypeptidase regulatory domain-like"/>
    <property type="match status" value="1"/>
</dbReference>
<keyword evidence="16" id="KW-1185">Reference proteome</keyword>
<keyword evidence="8 15" id="KW-0675">Receptor</keyword>
<dbReference type="Gene3D" id="2.170.130.10">
    <property type="entry name" value="TonB-dependent receptor, plug domain"/>
    <property type="match status" value="1"/>
</dbReference>
<dbReference type="PANTHER" id="PTHR30069:SF29">
    <property type="entry name" value="HEMOGLOBIN AND HEMOGLOBIN-HAPTOGLOBIN-BINDING PROTEIN 1-RELATED"/>
    <property type="match status" value="1"/>
</dbReference>
<comment type="subcellular location">
    <subcellularLocation>
        <location evidence="1 10">Cell outer membrane</location>
        <topology evidence="1 10">Multi-pass membrane protein</topology>
    </subcellularLocation>
</comment>
<keyword evidence="6 11" id="KW-0798">TonB box</keyword>
<dbReference type="InterPro" id="IPR036942">
    <property type="entry name" value="Beta-barrel_TonB_sf"/>
</dbReference>
<evidence type="ECO:0000256" key="2">
    <source>
        <dbReference type="ARBA" id="ARBA00022448"/>
    </source>
</evidence>
<evidence type="ECO:0000256" key="11">
    <source>
        <dbReference type="RuleBase" id="RU003357"/>
    </source>
</evidence>
<evidence type="ECO:0000256" key="7">
    <source>
        <dbReference type="ARBA" id="ARBA00023136"/>
    </source>
</evidence>
<protein>
    <submittedName>
        <fullName evidence="15">TonB-dependent receptor</fullName>
    </submittedName>
</protein>
<comment type="similarity">
    <text evidence="10 11">Belongs to the TonB-dependent receptor family.</text>
</comment>
<evidence type="ECO:0000256" key="1">
    <source>
        <dbReference type="ARBA" id="ARBA00004571"/>
    </source>
</evidence>
<keyword evidence="7 10" id="KW-0472">Membrane</keyword>
<dbReference type="InterPro" id="IPR008969">
    <property type="entry name" value="CarboxyPept-like_regulatory"/>
</dbReference>
<feature type="chain" id="PRO_5046244309" evidence="12">
    <location>
        <begin position="21"/>
        <end position="771"/>
    </location>
</feature>
<evidence type="ECO:0000256" key="12">
    <source>
        <dbReference type="SAM" id="SignalP"/>
    </source>
</evidence>
<proteinExistence type="inferred from homology"/>
<keyword evidence="5 12" id="KW-0732">Signal</keyword>
<dbReference type="SUPFAM" id="SSF56935">
    <property type="entry name" value="Porins"/>
    <property type="match status" value="1"/>
</dbReference>
<dbReference type="Pfam" id="PF07715">
    <property type="entry name" value="Plug"/>
    <property type="match status" value="1"/>
</dbReference>
<dbReference type="PROSITE" id="PS01156">
    <property type="entry name" value="TONB_DEPENDENT_REC_2"/>
    <property type="match status" value="1"/>
</dbReference>
<evidence type="ECO:0000256" key="3">
    <source>
        <dbReference type="ARBA" id="ARBA00022452"/>
    </source>
</evidence>
<feature type="domain" description="TonB-dependent receptor plug" evidence="14">
    <location>
        <begin position="121"/>
        <end position="222"/>
    </location>
</feature>
<evidence type="ECO:0000313" key="15">
    <source>
        <dbReference type="EMBL" id="MFD2598649.1"/>
    </source>
</evidence>
<evidence type="ECO:0000256" key="5">
    <source>
        <dbReference type="ARBA" id="ARBA00022729"/>
    </source>
</evidence>
<name>A0ABW5NKT7_9SPHI</name>
<evidence type="ECO:0000259" key="14">
    <source>
        <dbReference type="Pfam" id="PF07715"/>
    </source>
</evidence>
<dbReference type="InterPro" id="IPR037066">
    <property type="entry name" value="Plug_dom_sf"/>
</dbReference>
<feature type="signal peptide" evidence="12">
    <location>
        <begin position="1"/>
        <end position="20"/>
    </location>
</feature>
<evidence type="ECO:0000256" key="10">
    <source>
        <dbReference type="PROSITE-ProRule" id="PRU01360"/>
    </source>
</evidence>
<dbReference type="RefSeq" id="WP_380868723.1">
    <property type="nucleotide sequence ID" value="NZ_JBHUMA010000006.1"/>
</dbReference>
<dbReference type="InterPro" id="IPR012910">
    <property type="entry name" value="Plug_dom"/>
</dbReference>
<keyword evidence="9 10" id="KW-0998">Cell outer membrane</keyword>
<evidence type="ECO:0000256" key="4">
    <source>
        <dbReference type="ARBA" id="ARBA00022692"/>
    </source>
</evidence>
<accession>A0ABW5NKT7</accession>
<reference evidence="16" key="1">
    <citation type="journal article" date="2019" name="Int. J. Syst. Evol. Microbiol.">
        <title>The Global Catalogue of Microorganisms (GCM) 10K type strain sequencing project: providing services to taxonomists for standard genome sequencing and annotation.</title>
        <authorList>
            <consortium name="The Broad Institute Genomics Platform"/>
            <consortium name="The Broad Institute Genome Sequencing Center for Infectious Disease"/>
            <person name="Wu L."/>
            <person name="Ma J."/>
        </authorList>
    </citation>
    <scope>NUCLEOTIDE SEQUENCE [LARGE SCALE GENOMIC DNA]</scope>
    <source>
        <strain evidence="16">KCTC 42248</strain>
    </source>
</reference>
<dbReference type="Proteomes" id="UP001597393">
    <property type="component" value="Unassembled WGS sequence"/>
</dbReference>
<feature type="domain" description="TonB-dependent receptor-like beta-barrel" evidence="13">
    <location>
        <begin position="318"/>
        <end position="740"/>
    </location>
</feature>
<keyword evidence="2 10" id="KW-0813">Transport</keyword>
<dbReference type="InterPro" id="IPR000531">
    <property type="entry name" value="Beta-barrel_TonB"/>
</dbReference>
<dbReference type="PANTHER" id="PTHR30069">
    <property type="entry name" value="TONB-DEPENDENT OUTER MEMBRANE RECEPTOR"/>
    <property type="match status" value="1"/>
</dbReference>
<evidence type="ECO:0000259" key="13">
    <source>
        <dbReference type="Pfam" id="PF00593"/>
    </source>
</evidence>
<evidence type="ECO:0000256" key="6">
    <source>
        <dbReference type="ARBA" id="ARBA00023077"/>
    </source>
</evidence>